<feature type="compositionally biased region" description="Polar residues" evidence="1">
    <location>
        <begin position="252"/>
        <end position="264"/>
    </location>
</feature>
<feature type="compositionally biased region" description="Polar residues" evidence="1">
    <location>
        <begin position="170"/>
        <end position="181"/>
    </location>
</feature>
<dbReference type="Proteomes" id="UP001303373">
    <property type="component" value="Chromosome 2"/>
</dbReference>
<feature type="domain" description="DUF8035" evidence="2">
    <location>
        <begin position="32"/>
        <end position="84"/>
    </location>
</feature>
<feature type="region of interest" description="Disordered" evidence="1">
    <location>
        <begin position="144"/>
        <end position="311"/>
    </location>
</feature>
<reference evidence="3 4" key="1">
    <citation type="submission" date="2023-11" db="EMBL/GenBank/DDBJ databases">
        <title>An acidophilic fungus is an integral part of prey digestion in a carnivorous sundew plant.</title>
        <authorList>
            <person name="Tsai I.J."/>
        </authorList>
    </citation>
    <scope>NUCLEOTIDE SEQUENCE [LARGE SCALE GENOMIC DNA]</scope>
    <source>
        <strain evidence="3">169a</strain>
    </source>
</reference>
<feature type="compositionally biased region" description="Basic and acidic residues" evidence="1">
    <location>
        <begin position="159"/>
        <end position="168"/>
    </location>
</feature>
<sequence>MQQEKEKKEKKRLEMKKKEDAKKSTTNDPPNDMWTQITKDLVSKEAIEAKGYLYSEEKDSFYVHKYLPYHDVSELADMTAQIKAGQLLHHERSSEVNQKILSSNEPARPQVVEVKVDPIEGVSLSVAPSSTRLEEHDLALETALWEDTQSRKSQTPDFHTVKPRDRPKSSQRPRSGGNNVLSWLGGKNYREKKDFERPSAASQSGGISPLPKVNTHDSSERSQLDKRIKSSGQDITASRSKPFPPMAEEAHSLSSSNLMMANTSPPAPTPPRETRVETSKRGRPEASRSDAATYDAGKAARNKNSISPINRKNLDPSVETLWSRKDQNLPTIDDFDEIDALIDPISYFAELDQLEIDVAEKCHLKAIFPQALPHLRNIDKGAGLYSNSQEITIASGDIVRDHCRTVLYGILAALELMKLQGFCGESIEILVEDADRSNVTRVVDISIAQVLELRRVIELEANDTLALTKEFTFGILALFGARTRLSTYSETGSNDSSVGEVVSLLCSLLALATVSYAGSHCHDIGQIVWSSSLDYITFDNAYTRSGKNLQFYRRPLACLKDFVGGPVWVFGSRDSTESLLSTTITQFSDLWGPLIAIPSNEGFKELLMIQSEAGVLFQTKDSALARSQAKDEVLIHWISCEPPRKARKLLDKIKISSKKGEKLPTKLIPFSANARLLIGHPPPPSGASCTVTSNTPGLSLNTQGGIRVNNFCQFDLDRFQLENEANLHLIGTWDESYVPDQLQLALTAGQYVNVGIQKVWKRRPGCTQKARLLLALSNPRIRPTNLEKILQLSIGYEQSACTGNAKRVTLQQSLLGAYPSVAPLIERACDNHDAPYLLEFIVELSFTGLDANGHLSLFWPFNDGQDALELTDSKPTWKDFLKDTRDESCFAFISPRCLTYTGSDELKSRRIRMLCSCRHGNSDRPVFQTAIELDPKAKVRLPLEIEARIRLADGFLEIRNDDAVQLAAYGRRGLLSRLEELAICARDGQMGHQHRESMTAGIRPSRNTVPVCIVDR</sequence>
<feature type="compositionally biased region" description="Polar residues" evidence="1">
    <location>
        <begin position="230"/>
        <end position="239"/>
    </location>
</feature>
<feature type="compositionally biased region" description="Basic and acidic residues" evidence="1">
    <location>
        <begin position="272"/>
        <end position="288"/>
    </location>
</feature>
<feature type="compositionally biased region" description="Basic and acidic residues" evidence="1">
    <location>
        <begin position="16"/>
        <end position="25"/>
    </location>
</feature>
<dbReference type="EMBL" id="CP138581">
    <property type="protein sequence ID" value="WPG98576.1"/>
    <property type="molecule type" value="Genomic_DNA"/>
</dbReference>
<feature type="region of interest" description="Disordered" evidence="1">
    <location>
        <begin position="1"/>
        <end position="34"/>
    </location>
</feature>
<name>A0AAQ3M513_9PEZI</name>
<dbReference type="Pfam" id="PF26118">
    <property type="entry name" value="DUF8035"/>
    <property type="match status" value="1"/>
</dbReference>
<evidence type="ECO:0000313" key="3">
    <source>
        <dbReference type="EMBL" id="WPG98576.1"/>
    </source>
</evidence>
<evidence type="ECO:0000256" key="1">
    <source>
        <dbReference type="SAM" id="MobiDB-lite"/>
    </source>
</evidence>
<feature type="compositionally biased region" description="Basic and acidic residues" evidence="1">
    <location>
        <begin position="188"/>
        <end position="197"/>
    </location>
</feature>
<evidence type="ECO:0000313" key="4">
    <source>
        <dbReference type="Proteomes" id="UP001303373"/>
    </source>
</evidence>
<protein>
    <recommendedName>
        <fullName evidence="2">DUF8035 domain-containing protein</fullName>
    </recommendedName>
</protein>
<gene>
    <name evidence="3" type="ORF">R9X50_00136800</name>
</gene>
<proteinExistence type="predicted"/>
<evidence type="ECO:0000259" key="2">
    <source>
        <dbReference type="Pfam" id="PF26118"/>
    </source>
</evidence>
<keyword evidence="4" id="KW-1185">Reference proteome</keyword>
<accession>A0AAQ3M513</accession>
<dbReference type="InterPro" id="IPR058348">
    <property type="entry name" value="DUF8035"/>
</dbReference>
<dbReference type="AlphaFoldDB" id="A0AAQ3M513"/>
<organism evidence="3 4">
    <name type="scientific">Acrodontium crateriforme</name>
    <dbReference type="NCBI Taxonomy" id="150365"/>
    <lineage>
        <taxon>Eukaryota</taxon>
        <taxon>Fungi</taxon>
        <taxon>Dikarya</taxon>
        <taxon>Ascomycota</taxon>
        <taxon>Pezizomycotina</taxon>
        <taxon>Dothideomycetes</taxon>
        <taxon>Dothideomycetidae</taxon>
        <taxon>Mycosphaerellales</taxon>
        <taxon>Teratosphaeriaceae</taxon>
        <taxon>Acrodontium</taxon>
    </lineage>
</organism>
<feature type="compositionally biased region" description="Basic and acidic residues" evidence="1">
    <location>
        <begin position="214"/>
        <end position="228"/>
    </location>
</feature>